<sequence length="89" mass="9987">MEIAQRLEVWKVSFLQEPNKVMLGSHGGHLKAKGTIYLSNIRMVFVANKPVGNVTAFDIPLLYVHGEKFNQPIFFCNNISGQVEPVSNQ</sequence>
<dbReference type="PANTHER" id="PTHR31606:SF1">
    <property type="entry name" value="WW DOMAIN BINDING PROTEIN 2, ISOFORM E"/>
    <property type="match status" value="1"/>
</dbReference>
<accession>A0AAW0KN70</accession>
<dbReference type="PANTHER" id="PTHR31606">
    <property type="entry name" value="WW DOMAIN BINDING PROTEIN 2, ISOFORM E"/>
    <property type="match status" value="1"/>
</dbReference>
<dbReference type="SUPFAM" id="SSF50729">
    <property type="entry name" value="PH domain-like"/>
    <property type="match status" value="1"/>
</dbReference>
<dbReference type="GO" id="GO:0003713">
    <property type="term" value="F:transcription coactivator activity"/>
    <property type="evidence" value="ECO:0007669"/>
    <property type="project" value="InterPro"/>
</dbReference>
<dbReference type="GO" id="GO:0031490">
    <property type="term" value="F:chromatin DNA binding"/>
    <property type="evidence" value="ECO:0007669"/>
    <property type="project" value="TreeGrafter"/>
</dbReference>
<dbReference type="AlphaFoldDB" id="A0AAW0KN70"/>
<evidence type="ECO:0008006" key="3">
    <source>
        <dbReference type="Google" id="ProtNLM"/>
    </source>
</evidence>
<dbReference type="EMBL" id="PKMF04000250">
    <property type="protein sequence ID" value="KAK7840993.1"/>
    <property type="molecule type" value="Genomic_DNA"/>
</dbReference>
<evidence type="ECO:0000313" key="2">
    <source>
        <dbReference type="Proteomes" id="UP000237347"/>
    </source>
</evidence>
<gene>
    <name evidence="1" type="ORF">CFP56_016016</name>
</gene>
<dbReference type="InterPro" id="IPR044852">
    <property type="entry name" value="WBP2-like"/>
</dbReference>
<dbReference type="GO" id="GO:0005634">
    <property type="term" value="C:nucleus"/>
    <property type="evidence" value="ECO:0007669"/>
    <property type="project" value="TreeGrafter"/>
</dbReference>
<dbReference type="CDD" id="cd13214">
    <property type="entry name" value="PH-GRAM_WBP2"/>
    <property type="match status" value="1"/>
</dbReference>
<proteinExistence type="predicted"/>
<dbReference type="Proteomes" id="UP000237347">
    <property type="component" value="Unassembled WGS sequence"/>
</dbReference>
<evidence type="ECO:0000313" key="1">
    <source>
        <dbReference type="EMBL" id="KAK7840993.1"/>
    </source>
</evidence>
<protein>
    <recommendedName>
        <fullName evidence="3">GRAM domain-containing protein</fullName>
    </recommendedName>
</protein>
<comment type="caution">
    <text evidence="1">The sequence shown here is derived from an EMBL/GenBank/DDBJ whole genome shotgun (WGS) entry which is preliminary data.</text>
</comment>
<keyword evidence="2" id="KW-1185">Reference proteome</keyword>
<name>A0AAW0KN70_QUESU</name>
<reference evidence="1 2" key="1">
    <citation type="journal article" date="2018" name="Sci. Data">
        <title>The draft genome sequence of cork oak.</title>
        <authorList>
            <person name="Ramos A.M."/>
            <person name="Usie A."/>
            <person name="Barbosa P."/>
            <person name="Barros P.M."/>
            <person name="Capote T."/>
            <person name="Chaves I."/>
            <person name="Simoes F."/>
            <person name="Abreu I."/>
            <person name="Carrasquinho I."/>
            <person name="Faro C."/>
            <person name="Guimaraes J.B."/>
            <person name="Mendonca D."/>
            <person name="Nobrega F."/>
            <person name="Rodrigues L."/>
            <person name="Saibo N.J.M."/>
            <person name="Varela M.C."/>
            <person name="Egas C."/>
            <person name="Matos J."/>
            <person name="Miguel C.M."/>
            <person name="Oliveira M.M."/>
            <person name="Ricardo C.P."/>
            <person name="Goncalves S."/>
        </authorList>
    </citation>
    <scope>NUCLEOTIDE SEQUENCE [LARGE SCALE GENOMIC DNA]</scope>
    <source>
        <strain evidence="2">cv. HL8</strain>
    </source>
</reference>
<organism evidence="1 2">
    <name type="scientific">Quercus suber</name>
    <name type="common">Cork oak</name>
    <dbReference type="NCBI Taxonomy" id="58331"/>
    <lineage>
        <taxon>Eukaryota</taxon>
        <taxon>Viridiplantae</taxon>
        <taxon>Streptophyta</taxon>
        <taxon>Embryophyta</taxon>
        <taxon>Tracheophyta</taxon>
        <taxon>Spermatophyta</taxon>
        <taxon>Magnoliopsida</taxon>
        <taxon>eudicotyledons</taxon>
        <taxon>Gunneridae</taxon>
        <taxon>Pentapetalae</taxon>
        <taxon>rosids</taxon>
        <taxon>fabids</taxon>
        <taxon>Fagales</taxon>
        <taxon>Fagaceae</taxon>
        <taxon>Quercus</taxon>
    </lineage>
</organism>